<dbReference type="PANTHER" id="PTHR20857">
    <property type="entry name" value="THIAMINE-PHOSPHATE PYROPHOSPHORYLASE"/>
    <property type="match status" value="1"/>
</dbReference>
<feature type="binding site" evidence="9">
    <location>
        <begin position="136"/>
        <end position="138"/>
    </location>
    <ligand>
        <name>2-[(2R,5Z)-2-carboxy-4-methylthiazol-5(2H)-ylidene]ethyl phosphate</name>
        <dbReference type="ChEBI" id="CHEBI:62899"/>
    </ligand>
</feature>
<dbReference type="GO" id="GO:0005737">
    <property type="term" value="C:cytoplasm"/>
    <property type="evidence" value="ECO:0007669"/>
    <property type="project" value="TreeGrafter"/>
</dbReference>
<keyword evidence="5 9" id="KW-0784">Thiamine biosynthesis</keyword>
<dbReference type="EC" id="2.5.1.3" evidence="9"/>
<comment type="cofactor">
    <cofactor evidence="9">
        <name>Mg(2+)</name>
        <dbReference type="ChEBI" id="CHEBI:18420"/>
    </cofactor>
    <text evidence="9">Binds 1 Mg(2+) ion per subunit.</text>
</comment>
<accession>A0A3Q9BKF1</accession>
<dbReference type="KEGG" id="jeh:EJN90_07490"/>
<feature type="binding site" evidence="9">
    <location>
        <begin position="39"/>
        <end position="43"/>
    </location>
    <ligand>
        <name>4-amino-2-methyl-5-(diphosphooxymethyl)pyrimidine</name>
        <dbReference type="ChEBI" id="CHEBI:57841"/>
    </ligand>
</feature>
<dbReference type="CDD" id="cd00564">
    <property type="entry name" value="TMP_TenI"/>
    <property type="match status" value="1"/>
</dbReference>
<dbReference type="NCBIfam" id="TIGR00693">
    <property type="entry name" value="thiE"/>
    <property type="match status" value="1"/>
</dbReference>
<feature type="binding site" evidence="9">
    <location>
        <position position="72"/>
    </location>
    <ligand>
        <name>Mg(2+)</name>
        <dbReference type="ChEBI" id="CHEBI:18420"/>
    </ligand>
</feature>
<dbReference type="Gene3D" id="3.20.20.70">
    <property type="entry name" value="Aldolase class I"/>
    <property type="match status" value="1"/>
</dbReference>
<dbReference type="RefSeq" id="WP_126109949.1">
    <property type="nucleotide sequence ID" value="NZ_CP034465.1"/>
</dbReference>
<feature type="binding site" evidence="9">
    <location>
        <position position="71"/>
    </location>
    <ligand>
        <name>4-amino-2-methyl-5-(diphosphooxymethyl)pyrimidine</name>
        <dbReference type="ChEBI" id="CHEBI:57841"/>
    </ligand>
</feature>
<evidence type="ECO:0000256" key="3">
    <source>
        <dbReference type="ARBA" id="ARBA00022723"/>
    </source>
</evidence>
<evidence type="ECO:0000256" key="10">
    <source>
        <dbReference type="RuleBase" id="RU003826"/>
    </source>
</evidence>
<keyword evidence="14" id="KW-1185">Reference proteome</keyword>
<name>A0A3Q9BKF1_9LACT</name>
<evidence type="ECO:0000313" key="13">
    <source>
        <dbReference type="EMBL" id="AZP04486.1"/>
    </source>
</evidence>
<feature type="binding site" evidence="9">
    <location>
        <position position="139"/>
    </location>
    <ligand>
        <name>4-amino-2-methyl-5-(diphosphooxymethyl)pyrimidine</name>
        <dbReference type="ChEBI" id="CHEBI:57841"/>
    </ligand>
</feature>
<comment type="catalytic activity">
    <reaction evidence="8 9 10">
        <text>2-[(2R,5Z)-2-carboxy-4-methylthiazol-5(2H)-ylidene]ethyl phosphate + 4-amino-2-methyl-5-(diphosphooxymethyl)pyrimidine + 2 H(+) = thiamine phosphate + CO2 + diphosphate</text>
        <dbReference type="Rhea" id="RHEA:47844"/>
        <dbReference type="ChEBI" id="CHEBI:15378"/>
        <dbReference type="ChEBI" id="CHEBI:16526"/>
        <dbReference type="ChEBI" id="CHEBI:33019"/>
        <dbReference type="ChEBI" id="CHEBI:37575"/>
        <dbReference type="ChEBI" id="CHEBI:57841"/>
        <dbReference type="ChEBI" id="CHEBI:62899"/>
        <dbReference type="EC" id="2.5.1.3"/>
    </reaction>
</comment>
<dbReference type="GO" id="GO:0000287">
    <property type="term" value="F:magnesium ion binding"/>
    <property type="evidence" value="ECO:0007669"/>
    <property type="project" value="UniProtKB-UniRule"/>
</dbReference>
<evidence type="ECO:0000259" key="12">
    <source>
        <dbReference type="Pfam" id="PF02581"/>
    </source>
</evidence>
<protein>
    <recommendedName>
        <fullName evidence="9">Thiamine-phosphate synthase</fullName>
        <shortName evidence="9">TP synthase</shortName>
        <shortName evidence="9">TPS</shortName>
        <ecNumber evidence="9">2.5.1.3</ecNumber>
    </recommendedName>
    <alternativeName>
        <fullName evidence="9">Thiamine-phosphate pyrophosphorylase</fullName>
        <shortName evidence="9">TMP pyrophosphorylase</shortName>
        <shortName evidence="9">TMP-PPase</shortName>
    </alternativeName>
</protein>
<sequence length="208" mass="22286">MKSNIDYSLYVITNQQAMSSETVEESVKQAILGGCTIVQLREKELSSGDFYDVAVRVRKVTSELGVPFIINDRVDIALSADADGVHVGQSDLPADVVRQLIGPEKIMGVSASNLEEALTAVEMGADYLGVGAIFPTNTKNDAQYTSLEELQEICEAVPIPVVAIGGIDKKTIPALQNIPIKGIAVVSAIVSRPDVSLAAQELKEQFIR</sequence>
<evidence type="ECO:0000256" key="9">
    <source>
        <dbReference type="HAMAP-Rule" id="MF_00097"/>
    </source>
</evidence>
<feature type="binding site" evidence="9">
    <location>
        <position position="91"/>
    </location>
    <ligand>
        <name>Mg(2+)</name>
        <dbReference type="ChEBI" id="CHEBI:18420"/>
    </ligand>
</feature>
<feature type="binding site" evidence="9">
    <location>
        <begin position="186"/>
        <end position="187"/>
    </location>
    <ligand>
        <name>2-[(2R,5Z)-2-carboxy-4-methylthiazol-5(2H)-ylidene]ethyl phosphate</name>
        <dbReference type="ChEBI" id="CHEBI:62899"/>
    </ligand>
</feature>
<dbReference type="OrthoDB" id="9812206at2"/>
<evidence type="ECO:0000256" key="4">
    <source>
        <dbReference type="ARBA" id="ARBA00022842"/>
    </source>
</evidence>
<dbReference type="InterPro" id="IPR034291">
    <property type="entry name" value="TMP_synthase"/>
</dbReference>
<evidence type="ECO:0000256" key="11">
    <source>
        <dbReference type="RuleBase" id="RU004253"/>
    </source>
</evidence>
<dbReference type="SUPFAM" id="SSF51391">
    <property type="entry name" value="Thiamin phosphate synthase"/>
    <property type="match status" value="1"/>
</dbReference>
<organism evidence="13 14">
    <name type="scientific">Jeotgalibaca ciconiae</name>
    <dbReference type="NCBI Taxonomy" id="2496265"/>
    <lineage>
        <taxon>Bacteria</taxon>
        <taxon>Bacillati</taxon>
        <taxon>Bacillota</taxon>
        <taxon>Bacilli</taxon>
        <taxon>Lactobacillales</taxon>
        <taxon>Carnobacteriaceae</taxon>
        <taxon>Jeotgalibaca</taxon>
    </lineage>
</organism>
<evidence type="ECO:0000256" key="5">
    <source>
        <dbReference type="ARBA" id="ARBA00022977"/>
    </source>
</evidence>
<proteinExistence type="inferred from homology"/>
<keyword evidence="4 9" id="KW-0460">Magnesium</keyword>
<keyword evidence="2 9" id="KW-0808">Transferase</keyword>
<evidence type="ECO:0000256" key="6">
    <source>
        <dbReference type="ARBA" id="ARBA00047334"/>
    </source>
</evidence>
<dbReference type="PANTHER" id="PTHR20857:SF23">
    <property type="entry name" value="THIAMINE BIOSYNTHETIC BIFUNCTIONAL ENZYME"/>
    <property type="match status" value="1"/>
</dbReference>
<feature type="domain" description="Thiamine phosphate synthase/TenI" evidence="12">
    <location>
        <begin position="9"/>
        <end position="189"/>
    </location>
</feature>
<comment type="pathway">
    <text evidence="1 9 11">Cofactor biosynthesis; thiamine diphosphate biosynthesis; thiamine phosphate from 4-amino-2-methyl-5-diphosphomethylpyrimidine and 4-methyl-5-(2-phosphoethyl)-thiazole: step 1/1.</text>
</comment>
<comment type="similarity">
    <text evidence="9 10">Belongs to the thiamine-phosphate synthase family.</text>
</comment>
<comment type="catalytic activity">
    <reaction evidence="6 9 10">
        <text>4-methyl-5-(2-phosphooxyethyl)-thiazole + 4-amino-2-methyl-5-(diphosphooxymethyl)pyrimidine + H(+) = thiamine phosphate + diphosphate</text>
        <dbReference type="Rhea" id="RHEA:22328"/>
        <dbReference type="ChEBI" id="CHEBI:15378"/>
        <dbReference type="ChEBI" id="CHEBI:33019"/>
        <dbReference type="ChEBI" id="CHEBI:37575"/>
        <dbReference type="ChEBI" id="CHEBI:57841"/>
        <dbReference type="ChEBI" id="CHEBI:58296"/>
        <dbReference type="EC" id="2.5.1.3"/>
    </reaction>
</comment>
<dbReference type="GO" id="GO:0009229">
    <property type="term" value="P:thiamine diphosphate biosynthetic process"/>
    <property type="evidence" value="ECO:0007669"/>
    <property type="project" value="UniProtKB-UniRule"/>
</dbReference>
<dbReference type="Pfam" id="PF02581">
    <property type="entry name" value="TMP-TENI"/>
    <property type="match status" value="1"/>
</dbReference>
<dbReference type="InterPro" id="IPR022998">
    <property type="entry name" value="ThiamineP_synth_TenI"/>
</dbReference>
<dbReference type="InterPro" id="IPR036206">
    <property type="entry name" value="ThiamineP_synth_sf"/>
</dbReference>
<dbReference type="EMBL" id="CP034465">
    <property type="protein sequence ID" value="AZP04486.1"/>
    <property type="molecule type" value="Genomic_DNA"/>
</dbReference>
<dbReference type="InterPro" id="IPR013785">
    <property type="entry name" value="Aldolase_TIM"/>
</dbReference>
<dbReference type="FunFam" id="3.20.20.70:FF:000096">
    <property type="entry name" value="Thiamine-phosphate synthase"/>
    <property type="match status" value="1"/>
</dbReference>
<dbReference type="GO" id="GO:0009228">
    <property type="term" value="P:thiamine biosynthetic process"/>
    <property type="evidence" value="ECO:0007669"/>
    <property type="project" value="UniProtKB-KW"/>
</dbReference>
<comment type="function">
    <text evidence="9">Condenses 4-methyl-5-(beta-hydroxyethyl)thiazole monophosphate (THZ-P) and 2-methyl-4-amino-5-hydroxymethyl pyrimidine pyrophosphate (HMP-PP) to form thiamine monophosphate (TMP).</text>
</comment>
<dbReference type="AlphaFoldDB" id="A0A3Q9BKF1"/>
<feature type="binding site" evidence="9">
    <location>
        <position position="166"/>
    </location>
    <ligand>
        <name>2-[(2R,5Z)-2-carboxy-4-methylthiazol-5(2H)-ylidene]ethyl phosphate</name>
        <dbReference type="ChEBI" id="CHEBI:62899"/>
    </ligand>
</feature>
<reference evidence="14" key="1">
    <citation type="submission" date="2018-12" db="EMBL/GenBank/DDBJ databases">
        <title>Complete genome sequencing of Jeotgalibaca sp. H21T32.</title>
        <authorList>
            <person name="Bae J.-W."/>
            <person name="Lee S.-Y."/>
        </authorList>
    </citation>
    <scope>NUCLEOTIDE SEQUENCE [LARGE SCALE GENOMIC DNA]</scope>
    <source>
        <strain evidence="14">H21T32</strain>
    </source>
</reference>
<gene>
    <name evidence="9 13" type="primary">thiE</name>
    <name evidence="13" type="ORF">EJN90_07490</name>
</gene>
<evidence type="ECO:0000256" key="2">
    <source>
        <dbReference type="ARBA" id="ARBA00022679"/>
    </source>
</evidence>
<comment type="catalytic activity">
    <reaction evidence="7 9 10">
        <text>2-(2-carboxy-4-methylthiazol-5-yl)ethyl phosphate + 4-amino-2-methyl-5-(diphosphooxymethyl)pyrimidine + 2 H(+) = thiamine phosphate + CO2 + diphosphate</text>
        <dbReference type="Rhea" id="RHEA:47848"/>
        <dbReference type="ChEBI" id="CHEBI:15378"/>
        <dbReference type="ChEBI" id="CHEBI:16526"/>
        <dbReference type="ChEBI" id="CHEBI:33019"/>
        <dbReference type="ChEBI" id="CHEBI:37575"/>
        <dbReference type="ChEBI" id="CHEBI:57841"/>
        <dbReference type="ChEBI" id="CHEBI:62890"/>
        <dbReference type="EC" id="2.5.1.3"/>
    </reaction>
</comment>
<evidence type="ECO:0000256" key="1">
    <source>
        <dbReference type="ARBA" id="ARBA00005165"/>
    </source>
</evidence>
<dbReference type="Proteomes" id="UP000273326">
    <property type="component" value="Chromosome"/>
</dbReference>
<evidence type="ECO:0000313" key="14">
    <source>
        <dbReference type="Proteomes" id="UP000273326"/>
    </source>
</evidence>
<dbReference type="GO" id="GO:0004789">
    <property type="term" value="F:thiamine-phosphate diphosphorylase activity"/>
    <property type="evidence" value="ECO:0007669"/>
    <property type="project" value="UniProtKB-UniRule"/>
</dbReference>
<keyword evidence="3 9" id="KW-0479">Metal-binding</keyword>
<dbReference type="HAMAP" id="MF_00097">
    <property type="entry name" value="TMP_synthase"/>
    <property type="match status" value="1"/>
</dbReference>
<feature type="binding site" evidence="9">
    <location>
        <position position="110"/>
    </location>
    <ligand>
        <name>4-amino-2-methyl-5-(diphosphooxymethyl)pyrimidine</name>
        <dbReference type="ChEBI" id="CHEBI:57841"/>
    </ligand>
</feature>
<evidence type="ECO:0000256" key="7">
    <source>
        <dbReference type="ARBA" id="ARBA00047851"/>
    </source>
</evidence>
<evidence type="ECO:0000256" key="8">
    <source>
        <dbReference type="ARBA" id="ARBA00047883"/>
    </source>
</evidence>
<dbReference type="UniPathway" id="UPA00060">
    <property type="reaction ID" value="UER00141"/>
</dbReference>